<dbReference type="GO" id="GO:0006629">
    <property type="term" value="P:lipid metabolic process"/>
    <property type="evidence" value="ECO:0007669"/>
    <property type="project" value="InterPro"/>
</dbReference>
<feature type="transmembrane region" description="Helical" evidence="1">
    <location>
        <begin position="176"/>
        <end position="200"/>
    </location>
</feature>
<feature type="transmembrane region" description="Helical" evidence="1">
    <location>
        <begin position="81"/>
        <end position="107"/>
    </location>
</feature>
<evidence type="ECO:0000259" key="2">
    <source>
        <dbReference type="PROSITE" id="PS51704"/>
    </source>
</evidence>
<accession>A0A5B8SYE6</accession>
<dbReference type="SUPFAM" id="SSF51695">
    <property type="entry name" value="PLC-like phosphodiesterases"/>
    <property type="match status" value="1"/>
</dbReference>
<sequence length="638" mass="71035">MIGSHPIIGLRRLSWLARDVSIALRDHLRPLLAYHLFFTLLASAILLPTTGWALAGLLKRLDRPVITSAGLLDILATPTGAAWLLAAIALTFLLLSLQQAGMILVTAHPRNNHYRLALQSLWAVTRRFPAVALLSLLQIGIHALLILPLIVVLVGFHGVFLGGLDGYYVRHALPPALWKFLAASLPFFLLWAWFAAKLYLRWRLALPILMLESRRPLEALRRSYRMTQGWGRHIGAAVLLLLLLIVILPVAFTWLFDTLGSPLLMLLPERHAILLPATLAYVLCYVLLTLGLTFLGIAANSLLMACLYLRLMQPVADRHRFLSILPANGQPGRLAWGIELAVLAFAAAQAWGILNSFELRDDVTITAHRGSSLAAPENTLAAISRAYEDGADMVEIDVRFTRDDQVVVFHDNQLRRLTGDPRRLRDVDLEELRSFDVGSWFGDAFVGEGIPTLVEALKSARGKGALMIELKPDKGRSSDLIEAVFGLLDAENTARAVCRLKPRDQGEACGSDDVFDDVRLASLSESVIRKIEERRPEVRTTLLAEFILSGTLDRSGFDALGLRYNRINRREVALARRLGYELHAWTTNSPGRMSALIDLGVDNIITDRPATLAELLEERRQLSDGELLLLKIHNWLRY</sequence>
<feature type="domain" description="GP-PDE" evidence="2">
    <location>
        <begin position="363"/>
        <end position="616"/>
    </location>
</feature>
<dbReference type="Pfam" id="PF03009">
    <property type="entry name" value="GDPD"/>
    <property type="match status" value="1"/>
</dbReference>
<dbReference type="PANTHER" id="PTHR46211:SF1">
    <property type="entry name" value="GLYCEROPHOSPHODIESTER PHOSPHODIESTERASE, CYTOPLASMIC"/>
    <property type="match status" value="1"/>
</dbReference>
<keyword evidence="1" id="KW-0472">Membrane</keyword>
<feature type="transmembrane region" description="Helical" evidence="1">
    <location>
        <begin position="128"/>
        <end position="156"/>
    </location>
</feature>
<dbReference type="PROSITE" id="PS51704">
    <property type="entry name" value="GP_PDE"/>
    <property type="match status" value="1"/>
</dbReference>
<dbReference type="RefSeq" id="WP_147184891.1">
    <property type="nucleotide sequence ID" value="NZ_CP042382.1"/>
</dbReference>
<protein>
    <submittedName>
        <fullName evidence="3">Glycerophosphodiester phosphodiesterase</fullName>
    </submittedName>
</protein>
<reference evidence="3 4" key="1">
    <citation type="submission" date="2019-06" db="EMBL/GenBank/DDBJ databases">
        <title>Genome analyses of bacteria isolated from kimchi.</title>
        <authorList>
            <person name="Lee S."/>
            <person name="Ahn S."/>
            <person name="Roh S."/>
        </authorList>
    </citation>
    <scope>NUCLEOTIDE SEQUENCE [LARGE SCALE GENOMIC DNA]</scope>
    <source>
        <strain evidence="3 4">CBA4606</strain>
    </source>
</reference>
<gene>
    <name evidence="3" type="ORF">FGL86_12685</name>
</gene>
<feature type="transmembrane region" description="Helical" evidence="1">
    <location>
        <begin position="31"/>
        <end position="55"/>
    </location>
</feature>
<evidence type="ECO:0000256" key="1">
    <source>
        <dbReference type="SAM" id="Phobius"/>
    </source>
</evidence>
<feature type="transmembrane region" description="Helical" evidence="1">
    <location>
        <begin position="234"/>
        <end position="256"/>
    </location>
</feature>
<evidence type="ECO:0000313" key="3">
    <source>
        <dbReference type="EMBL" id="QEA39843.1"/>
    </source>
</evidence>
<keyword evidence="1" id="KW-1133">Transmembrane helix</keyword>
<dbReference type="Gene3D" id="3.20.20.190">
    <property type="entry name" value="Phosphatidylinositol (PI) phosphodiesterase"/>
    <property type="match status" value="1"/>
</dbReference>
<proteinExistence type="predicted"/>
<dbReference type="InterPro" id="IPR017946">
    <property type="entry name" value="PLC-like_Pdiesterase_TIM-brl"/>
</dbReference>
<dbReference type="KEGG" id="paur:FGL86_12685"/>
<dbReference type="OrthoDB" id="9795622at2"/>
<keyword evidence="1" id="KW-0812">Transmembrane</keyword>
<name>A0A5B8SYE6_9GAMM</name>
<dbReference type="EMBL" id="CP042382">
    <property type="protein sequence ID" value="QEA39843.1"/>
    <property type="molecule type" value="Genomic_DNA"/>
</dbReference>
<dbReference type="InterPro" id="IPR030395">
    <property type="entry name" value="GP_PDE_dom"/>
</dbReference>
<dbReference type="GO" id="GO:0008081">
    <property type="term" value="F:phosphoric diester hydrolase activity"/>
    <property type="evidence" value="ECO:0007669"/>
    <property type="project" value="InterPro"/>
</dbReference>
<organism evidence="3 4">
    <name type="scientific">Pistricoccus aurantiacus</name>
    <dbReference type="NCBI Taxonomy" id="1883414"/>
    <lineage>
        <taxon>Bacteria</taxon>
        <taxon>Pseudomonadati</taxon>
        <taxon>Pseudomonadota</taxon>
        <taxon>Gammaproteobacteria</taxon>
        <taxon>Oceanospirillales</taxon>
        <taxon>Halomonadaceae</taxon>
        <taxon>Pistricoccus</taxon>
    </lineage>
</organism>
<dbReference type="PANTHER" id="PTHR46211">
    <property type="entry name" value="GLYCEROPHOSPHORYL DIESTER PHOSPHODIESTERASE"/>
    <property type="match status" value="1"/>
</dbReference>
<evidence type="ECO:0000313" key="4">
    <source>
        <dbReference type="Proteomes" id="UP000321272"/>
    </source>
</evidence>
<keyword evidence="4" id="KW-1185">Reference proteome</keyword>
<dbReference type="AlphaFoldDB" id="A0A5B8SYE6"/>
<dbReference type="InterPro" id="IPR018476">
    <property type="entry name" value="GlyceroP-diester-Pdiesterase_M"/>
</dbReference>
<dbReference type="Proteomes" id="UP000321272">
    <property type="component" value="Chromosome"/>
</dbReference>
<dbReference type="Pfam" id="PF10110">
    <property type="entry name" value="GPDPase_memb"/>
    <property type="match status" value="1"/>
</dbReference>
<feature type="transmembrane region" description="Helical" evidence="1">
    <location>
        <begin position="279"/>
        <end position="312"/>
    </location>
</feature>